<sequence length="290" mass="32379">MKILKKHLAKIAFALAITVLFVSCSPSENNSSATEKASKYSDVELFKSIFFGVGEFAAHINQLKSKIDLTNNLKGDKRTEVLSKLDVLVKEIKTKNPSFFPEFKQLITSGDQRKVQVAIELGSTMIKENFEVIFPELKKVFHKVKSDIYTGKFKLNKEDSFKTYIETFQTAINKGEYDSLLKKNMITDENETVVPCTWAVACVAYFAIAAHNTVAVTALIYFKFAFYGPSIDGGNQVTYDGAISCGLDCTGLDYIGPDDIRPPLPVIDPEEATLRTETLVNEIAEYYAEK</sequence>
<feature type="chain" id="PRO_5047419665" description="Antimicrobial peptide, SdpC family" evidence="1">
    <location>
        <begin position="25"/>
        <end position="290"/>
    </location>
</feature>
<dbReference type="Proteomes" id="UP001589562">
    <property type="component" value="Unassembled WGS sequence"/>
</dbReference>
<organism evidence="2 3">
    <name type="scientific">Flavobacterium gyeonganense</name>
    <dbReference type="NCBI Taxonomy" id="1310418"/>
    <lineage>
        <taxon>Bacteria</taxon>
        <taxon>Pseudomonadati</taxon>
        <taxon>Bacteroidota</taxon>
        <taxon>Flavobacteriia</taxon>
        <taxon>Flavobacteriales</taxon>
        <taxon>Flavobacteriaceae</taxon>
        <taxon>Flavobacterium</taxon>
    </lineage>
</organism>
<dbReference type="InterPro" id="IPR023888">
    <property type="entry name" value="SdpC-like"/>
</dbReference>
<comment type="caution">
    <text evidence="2">The sequence shown here is derived from an EMBL/GenBank/DDBJ whole genome shotgun (WGS) entry which is preliminary data.</text>
</comment>
<dbReference type="PROSITE" id="PS51257">
    <property type="entry name" value="PROKAR_LIPOPROTEIN"/>
    <property type="match status" value="1"/>
</dbReference>
<proteinExistence type="predicted"/>
<evidence type="ECO:0000313" key="3">
    <source>
        <dbReference type="Proteomes" id="UP001589562"/>
    </source>
</evidence>
<name>A0ABV5HAN5_9FLAO</name>
<dbReference type="Pfam" id="PF26137">
    <property type="entry name" value="Toxin_SdpC"/>
    <property type="match status" value="1"/>
</dbReference>
<keyword evidence="3" id="KW-1185">Reference proteome</keyword>
<reference evidence="2 3" key="1">
    <citation type="submission" date="2024-09" db="EMBL/GenBank/DDBJ databases">
        <authorList>
            <person name="Sun Q."/>
            <person name="Mori K."/>
        </authorList>
    </citation>
    <scope>NUCLEOTIDE SEQUENCE [LARGE SCALE GENOMIC DNA]</scope>
    <source>
        <strain evidence="2 3">CECT 8365</strain>
    </source>
</reference>
<evidence type="ECO:0000256" key="1">
    <source>
        <dbReference type="SAM" id="SignalP"/>
    </source>
</evidence>
<dbReference type="RefSeq" id="WP_278008981.1">
    <property type="nucleotide sequence ID" value="NZ_CP121112.1"/>
</dbReference>
<keyword evidence="1" id="KW-0732">Signal</keyword>
<dbReference type="EMBL" id="JBHMFE010000011">
    <property type="protein sequence ID" value="MFB9108506.1"/>
    <property type="molecule type" value="Genomic_DNA"/>
</dbReference>
<accession>A0ABV5HAN5</accession>
<evidence type="ECO:0000313" key="2">
    <source>
        <dbReference type="EMBL" id="MFB9108506.1"/>
    </source>
</evidence>
<gene>
    <name evidence="2" type="ORF">ACFFVK_07945</name>
</gene>
<protein>
    <recommendedName>
        <fullName evidence="4">Antimicrobial peptide, SdpC family</fullName>
    </recommendedName>
</protein>
<evidence type="ECO:0008006" key="4">
    <source>
        <dbReference type="Google" id="ProtNLM"/>
    </source>
</evidence>
<feature type="signal peptide" evidence="1">
    <location>
        <begin position="1"/>
        <end position="24"/>
    </location>
</feature>